<dbReference type="Gene3D" id="3.75.10.10">
    <property type="entry name" value="L-arginine/glycine Amidinotransferase, Chain A"/>
    <property type="match status" value="2"/>
</dbReference>
<dbReference type="Proteomes" id="UP000504602">
    <property type="component" value="Unplaced"/>
</dbReference>
<keyword evidence="12" id="KW-1185">Reference proteome</keyword>
<feature type="domain" description="Protein-arginine deiminase (PAD) N-terminal" evidence="10">
    <location>
        <begin position="49"/>
        <end position="127"/>
    </location>
</feature>
<evidence type="ECO:0000256" key="7">
    <source>
        <dbReference type="ARBA" id="ARBA00048487"/>
    </source>
</evidence>
<comment type="subcellular location">
    <subcellularLocation>
        <location evidence="1">Cytoplasm</location>
    </subcellularLocation>
</comment>
<dbReference type="GO" id="GO:0005509">
    <property type="term" value="F:calcium ion binding"/>
    <property type="evidence" value="ECO:0007669"/>
    <property type="project" value="InterPro"/>
</dbReference>
<dbReference type="InterPro" id="IPR038685">
    <property type="entry name" value="PAD_N_sf"/>
</dbReference>
<evidence type="ECO:0000259" key="11">
    <source>
        <dbReference type="Pfam" id="PF08527"/>
    </source>
</evidence>
<dbReference type="InterPro" id="IPR004303">
    <property type="entry name" value="PAD"/>
</dbReference>
<accession>A0A8N5EZI7</accession>
<dbReference type="SUPFAM" id="SSF110083">
    <property type="entry name" value="Peptidylarginine deiminase Pad4, middle domain"/>
    <property type="match status" value="2"/>
</dbReference>
<dbReference type="Pfam" id="PF03068">
    <property type="entry name" value="PAD"/>
    <property type="match status" value="3"/>
</dbReference>
<dbReference type="EC" id="3.5.3.15" evidence="3"/>
<comment type="catalytic activity">
    <reaction evidence="7">
        <text>L-arginyl-[protein] + H2O = L-citrullyl-[protein] + NH4(+)</text>
        <dbReference type="Rhea" id="RHEA:18089"/>
        <dbReference type="Rhea" id="RHEA-COMP:10532"/>
        <dbReference type="Rhea" id="RHEA-COMP:10588"/>
        <dbReference type="ChEBI" id="CHEBI:15377"/>
        <dbReference type="ChEBI" id="CHEBI:28938"/>
        <dbReference type="ChEBI" id="CHEBI:29965"/>
        <dbReference type="ChEBI" id="CHEBI:83397"/>
        <dbReference type="EC" id="3.5.3.15"/>
    </reaction>
</comment>
<reference evidence="13" key="1">
    <citation type="submission" date="2025-08" db="UniProtKB">
        <authorList>
            <consortium name="RefSeq"/>
        </authorList>
    </citation>
    <scope>IDENTIFICATION</scope>
</reference>
<evidence type="ECO:0000256" key="1">
    <source>
        <dbReference type="ARBA" id="ARBA00004496"/>
    </source>
</evidence>
<dbReference type="Pfam" id="PF08526">
    <property type="entry name" value="PAD_N"/>
    <property type="match status" value="2"/>
</dbReference>
<protein>
    <recommendedName>
        <fullName evidence="3">protein-arginine deiminase</fullName>
        <ecNumber evidence="3">3.5.3.15</ecNumber>
    </recommendedName>
</protein>
<dbReference type="GO" id="GO:0005737">
    <property type="term" value="C:cytoplasm"/>
    <property type="evidence" value="ECO:0007669"/>
    <property type="project" value="UniProtKB-SubCell"/>
</dbReference>
<dbReference type="FunFam" id="2.60.40.1700:FF:000001">
    <property type="entry name" value="Protein-arginine deiminase type-2"/>
    <property type="match status" value="2"/>
</dbReference>
<dbReference type="GO" id="GO:0005634">
    <property type="term" value="C:nucleus"/>
    <property type="evidence" value="ECO:0007669"/>
    <property type="project" value="TreeGrafter"/>
</dbReference>
<dbReference type="FunFam" id="3.75.10.10:FF:000003">
    <property type="entry name" value="Protein-arginine deiminase type-2"/>
    <property type="match status" value="1"/>
</dbReference>
<evidence type="ECO:0000259" key="10">
    <source>
        <dbReference type="Pfam" id="PF08526"/>
    </source>
</evidence>
<keyword evidence="6" id="KW-0106">Calcium</keyword>
<dbReference type="RefSeq" id="XP_030918837.1">
    <property type="nucleotide sequence ID" value="XM_031062977.1"/>
</dbReference>
<organism evidence="12 13">
    <name type="scientific">Geospiza fortis</name>
    <name type="common">Medium ground-finch</name>
    <dbReference type="NCBI Taxonomy" id="48883"/>
    <lineage>
        <taxon>Eukaryota</taxon>
        <taxon>Metazoa</taxon>
        <taxon>Chordata</taxon>
        <taxon>Craniata</taxon>
        <taxon>Vertebrata</taxon>
        <taxon>Euteleostomi</taxon>
        <taxon>Archelosauria</taxon>
        <taxon>Archosauria</taxon>
        <taxon>Dinosauria</taxon>
        <taxon>Saurischia</taxon>
        <taxon>Theropoda</taxon>
        <taxon>Coelurosauria</taxon>
        <taxon>Aves</taxon>
        <taxon>Neognathae</taxon>
        <taxon>Neoaves</taxon>
        <taxon>Telluraves</taxon>
        <taxon>Australaves</taxon>
        <taxon>Passeriformes</taxon>
        <taxon>Thraupidae</taxon>
        <taxon>Geospiza</taxon>
    </lineage>
</organism>
<evidence type="ECO:0000256" key="4">
    <source>
        <dbReference type="ARBA" id="ARBA00022490"/>
    </source>
</evidence>
<dbReference type="Gene3D" id="2.60.40.1860">
    <property type="entry name" value="Protein-arginine deiminase, N-terminal domain"/>
    <property type="match status" value="2"/>
</dbReference>
<dbReference type="InterPro" id="IPR013530">
    <property type="entry name" value="PAD_C"/>
</dbReference>
<dbReference type="PANTHER" id="PTHR10837">
    <property type="entry name" value="PEPTIDYLARGININE DEIMINASE"/>
    <property type="match status" value="1"/>
</dbReference>
<dbReference type="SUPFAM" id="SSF55909">
    <property type="entry name" value="Pentein"/>
    <property type="match status" value="2"/>
</dbReference>
<name>A0A8N5EZI7_GEOFO</name>
<feature type="region of interest" description="Disordered" evidence="8">
    <location>
        <begin position="1"/>
        <end position="36"/>
    </location>
</feature>
<evidence type="ECO:0000256" key="5">
    <source>
        <dbReference type="ARBA" id="ARBA00022801"/>
    </source>
</evidence>
<dbReference type="SUPFAM" id="SSF49503">
    <property type="entry name" value="Cupredoxins"/>
    <property type="match status" value="1"/>
</dbReference>
<dbReference type="OrthoDB" id="5102063at2759"/>
<feature type="domain" description="Protein-arginine deiminase C-terminal" evidence="9">
    <location>
        <begin position="745"/>
        <end position="1119"/>
    </location>
</feature>
<evidence type="ECO:0000259" key="9">
    <source>
        <dbReference type="Pfam" id="PF03068"/>
    </source>
</evidence>
<proteinExistence type="inferred from homology"/>
<dbReference type="Gene3D" id="2.60.40.1700">
    <property type="entry name" value="Protein-arginine deiminase, central domain"/>
    <property type="match status" value="2"/>
</dbReference>
<keyword evidence="5" id="KW-0378">Hydrolase</keyword>
<feature type="domain" description="Protein-arginine deiminase (PAD) central" evidence="11">
    <location>
        <begin position="129"/>
        <end position="288"/>
    </location>
</feature>
<dbReference type="InterPro" id="IPR013732">
    <property type="entry name" value="PAD_N"/>
</dbReference>
<comment type="similarity">
    <text evidence="2">Belongs to the protein arginine deiminase family.</text>
</comment>
<feature type="region of interest" description="Disordered" evidence="8">
    <location>
        <begin position="563"/>
        <end position="590"/>
    </location>
</feature>
<dbReference type="InterPro" id="IPR036556">
    <property type="entry name" value="PAD_central_sf"/>
</dbReference>
<keyword evidence="4" id="KW-0963">Cytoplasm</keyword>
<dbReference type="GeneID" id="102037845"/>
<feature type="domain" description="Protein-arginine deiminase C-terminal" evidence="9">
    <location>
        <begin position="299"/>
        <end position="329"/>
    </location>
</feature>
<feature type="domain" description="Protein-arginine deiminase (PAD) N-terminal" evidence="10">
    <location>
        <begin position="489"/>
        <end position="521"/>
    </location>
</feature>
<dbReference type="InterPro" id="IPR008972">
    <property type="entry name" value="Cupredoxin"/>
</dbReference>
<evidence type="ECO:0000256" key="2">
    <source>
        <dbReference type="ARBA" id="ARBA00008166"/>
    </source>
</evidence>
<feature type="domain" description="Protein-arginine deiminase (PAD) central" evidence="11">
    <location>
        <begin position="588"/>
        <end position="734"/>
    </location>
</feature>
<feature type="domain" description="Protein-arginine deiminase C-terminal" evidence="9">
    <location>
        <begin position="330"/>
        <end position="473"/>
    </location>
</feature>
<evidence type="ECO:0000313" key="13">
    <source>
        <dbReference type="RefSeq" id="XP_030918837.1"/>
    </source>
</evidence>
<evidence type="ECO:0000256" key="8">
    <source>
        <dbReference type="SAM" id="MobiDB-lite"/>
    </source>
</evidence>
<evidence type="ECO:0000313" key="12">
    <source>
        <dbReference type="Proteomes" id="UP000504602"/>
    </source>
</evidence>
<dbReference type="PANTHER" id="PTHR10837:SF11">
    <property type="entry name" value="PROTEIN-ARGININE DEIMINASE TYPE-1"/>
    <property type="match status" value="1"/>
</dbReference>
<gene>
    <name evidence="13" type="primary">LOC102037845</name>
</gene>
<evidence type="ECO:0000256" key="6">
    <source>
        <dbReference type="ARBA" id="ARBA00022837"/>
    </source>
</evidence>
<sequence>MDICGTASSKGDPSRGISAWKPPFPRSSRPKRDTEEVEFPREASGCWLSTPRGAVSFDVHATPAVTVHMIHSPATKPSLDARWPLDPDIEVVVTIDATSRTVDDNQVKISYYDREGRELAVAWLYLTCVEVSLDVDWSRSGRVKSKGKDKDKAKWTWGPDGQGAVLLVNCDRDSPGAGGTDSGQADIRTPADLQDMSVMLLRTEGPSAIFAEYPVVLHVPESDADKVRVFHAVRGDAYPLYKPVLGPDKLSYVLDQAGHGDSTFYVEGLAFPDRGFSGLVSFSASLLEVPHKDSPGTPIFTDTVVFRVAPWIMTPNTQQPLEVFVCRMAGRRMCRAVRDFLYAQTVQAPLEVYSEWLSVGHVDEFLTFVPALDRKGFRLLLASPNACYKLFKEKQQQGHGEATQFIGSSGARGWDVEGWDGSSGSFPQRCIDWNRDLLKQELGLSEQDRVDIPQLFILTNSRADALFPDMQPGFINPPRPPGAAPEGAMAQQRRVQLSTQRPGSAVCVLGTELALDVCGNADFGEIRAPIGNADFGEIRVPVGNADFGEIRALIRNDDFGEIRARTTPGQRRHRSHRGPAPSPLPSGEVSLDADVTRSGAVSRTLLDKASWTWGPDGHGAVLLVNCDRDDPGAEGLDNEDSAVRSYNDLQDMAQLVLRARGPRATFAGHRLLRHSVTEDNVELEMFKAVLGGSKLSYTVRPSRHQHESVFYVEGLAFPDVAFSGLVSLHVTLLESPGKGLLESPIFTDSVVFRVAPWIMTPNTAPPLEVFVCSVDKNGEFGAAVGALAERAQVPLTVCPAPQNQQDRWIQDEVEFGYIQAPHKTLPVVFDSPRDRGLKDFPVRSILGPDFGYVARQAPEGTSSLDSFGNLEVSPPVTVQGKEYPLGRILIGSSFPREGGRRMAKAVRDFLVAQKVQAPVELFSDWLSVGHVDEFLSFVPAPDRKGFRLLLASPSACYQLLREKQEEGFGEAAMFQGLDRVPKPTINAILADEELRKFNDYAQSCISWNRDILKRSLGLAEPDILDIPQLFQSNADSEAEAFFPDMVNMLVLGRHLGIPKPFGPVVGGRCCLEQRVRELLEPLGLSCTFIDDFFSYHVLLGEVHCGTNVRRKPFAFKWWHVVP</sequence>
<dbReference type="GO" id="GO:0004668">
    <property type="term" value="F:protein-arginine deiminase activity"/>
    <property type="evidence" value="ECO:0007669"/>
    <property type="project" value="UniProtKB-EC"/>
</dbReference>
<dbReference type="InterPro" id="IPR013733">
    <property type="entry name" value="Prot_Arg_deaminase_cen_dom"/>
</dbReference>
<dbReference type="Pfam" id="PF08527">
    <property type="entry name" value="PAD_M"/>
    <property type="match status" value="2"/>
</dbReference>
<evidence type="ECO:0000256" key="3">
    <source>
        <dbReference type="ARBA" id="ARBA00012200"/>
    </source>
</evidence>
<dbReference type="AlphaFoldDB" id="A0A8N5EZI7"/>
<feature type="compositionally biased region" description="Polar residues" evidence="8">
    <location>
        <begin position="1"/>
        <end position="11"/>
    </location>
</feature>